<proteinExistence type="predicted"/>
<dbReference type="Proteomes" id="UP001732700">
    <property type="component" value="Chromosome 2D"/>
</dbReference>
<reference evidence="1" key="2">
    <citation type="submission" date="2025-09" db="UniProtKB">
        <authorList>
            <consortium name="EnsemblPlants"/>
        </authorList>
    </citation>
    <scope>IDENTIFICATION</scope>
</reference>
<organism evidence="1 2">
    <name type="scientific">Avena sativa</name>
    <name type="common">Oat</name>
    <dbReference type="NCBI Taxonomy" id="4498"/>
    <lineage>
        <taxon>Eukaryota</taxon>
        <taxon>Viridiplantae</taxon>
        <taxon>Streptophyta</taxon>
        <taxon>Embryophyta</taxon>
        <taxon>Tracheophyta</taxon>
        <taxon>Spermatophyta</taxon>
        <taxon>Magnoliopsida</taxon>
        <taxon>Liliopsida</taxon>
        <taxon>Poales</taxon>
        <taxon>Poaceae</taxon>
        <taxon>BOP clade</taxon>
        <taxon>Pooideae</taxon>
        <taxon>Poodae</taxon>
        <taxon>Poeae</taxon>
        <taxon>Poeae Chloroplast Group 1 (Aveneae type)</taxon>
        <taxon>Aveninae</taxon>
        <taxon>Avena</taxon>
    </lineage>
</organism>
<reference evidence="1" key="1">
    <citation type="submission" date="2021-05" db="EMBL/GenBank/DDBJ databases">
        <authorList>
            <person name="Scholz U."/>
            <person name="Mascher M."/>
            <person name="Fiebig A."/>
        </authorList>
    </citation>
    <scope>NUCLEOTIDE SEQUENCE [LARGE SCALE GENOMIC DNA]</scope>
</reference>
<name>A0ACD5VB23_AVESA</name>
<keyword evidence="2" id="KW-1185">Reference proteome</keyword>
<sequence length="190" mass="20399">MASTPKNALSLVLLSTFVLGSMVSLSFSCPTRCEREIVWTLYAHQIGKGEDRNQEESVAPVNSTDNTRFGSIVTNNWPVFNALPLATANIVARARGTHTKAGPAAGDWFTSLSIVFEGARFNGSTFQVMGITEENGQWAIVGGTGELAIARGTIKHTVLKNPGIIGNIRQLDIHAFYTPPAVNANLISIQ</sequence>
<dbReference type="EnsemblPlants" id="AVESA.00010b.r2.2DG0395820.1">
    <property type="protein sequence ID" value="AVESA.00010b.r2.2DG0395820.1.CDS"/>
    <property type="gene ID" value="AVESA.00010b.r2.2DG0395820"/>
</dbReference>
<accession>A0ACD5VB23</accession>
<protein>
    <submittedName>
        <fullName evidence="1">Uncharacterized protein</fullName>
    </submittedName>
</protein>
<evidence type="ECO:0000313" key="1">
    <source>
        <dbReference type="EnsemblPlants" id="AVESA.00010b.r2.2DG0395820.1.CDS"/>
    </source>
</evidence>
<evidence type="ECO:0000313" key="2">
    <source>
        <dbReference type="Proteomes" id="UP001732700"/>
    </source>
</evidence>